<dbReference type="InterPro" id="IPR050640">
    <property type="entry name" value="Bact_2-comp_sensor_kinase"/>
</dbReference>
<evidence type="ECO:0000313" key="3">
    <source>
        <dbReference type="EMBL" id="MFC4309914.1"/>
    </source>
</evidence>
<evidence type="ECO:0000256" key="1">
    <source>
        <dbReference type="SAM" id="Phobius"/>
    </source>
</evidence>
<feature type="domain" description="Signal transduction histidine kinase internal region" evidence="2">
    <location>
        <begin position="178"/>
        <end position="256"/>
    </location>
</feature>
<sequence>MAVVSSAPVVEARRGLIAAISPGRMLLWLWAAFWLIMILVALQDSLHNPYIAWWEPLLWEGSSCLGATAWLLWQRRNKQRFAPYLDQPLQWFGRHLLWLPLLAVTFIGFVYGVRHAVYALLGGAYNHESWLFVVGYESLKLLLFSGLWLGIIFGFDSFEQWQAQKRHLLELQKSLAEAQLSQLKAQLRPHFFFNALNTISALMHVDVERADRMLARLGDLLRVSLQINDREMTTLREEVRTLELFAQIMQERFADRVTLQWHVDAALLDAQVPMLLVQPLLENAFKHGVERSVGPVSIEIVARRESEQLVLEIRNTGYRHTDSSDASMPVDLESNLSVGYREGVGLRNCRERLKVIYGDRATLQLMGDGESVVAKVTLPERPA</sequence>
<protein>
    <submittedName>
        <fullName evidence="3">Sensor histidine kinase</fullName>
        <ecNumber evidence="3">2.7.13.3</ecNumber>
    </submittedName>
</protein>
<keyword evidence="3" id="KW-0418">Kinase</keyword>
<keyword evidence="3" id="KW-0808">Transferase</keyword>
<keyword evidence="1" id="KW-0472">Membrane</keyword>
<dbReference type="PANTHER" id="PTHR34220:SF9">
    <property type="entry name" value="SIGNAL TRANSDUCTION HISTIDINE KINASE INTERNAL REGION DOMAIN-CONTAINING PROTEIN"/>
    <property type="match status" value="1"/>
</dbReference>
<keyword evidence="1" id="KW-1133">Transmembrane helix</keyword>
<reference evidence="4" key="1">
    <citation type="journal article" date="2019" name="Int. J. Syst. Evol. Microbiol.">
        <title>The Global Catalogue of Microorganisms (GCM) 10K type strain sequencing project: providing services to taxonomists for standard genome sequencing and annotation.</title>
        <authorList>
            <consortium name="The Broad Institute Genomics Platform"/>
            <consortium name="The Broad Institute Genome Sequencing Center for Infectious Disease"/>
            <person name="Wu L."/>
            <person name="Ma J."/>
        </authorList>
    </citation>
    <scope>NUCLEOTIDE SEQUENCE [LARGE SCALE GENOMIC DNA]</scope>
    <source>
        <strain evidence="4">CGMCC 1.10759</strain>
    </source>
</reference>
<dbReference type="GO" id="GO:0004673">
    <property type="term" value="F:protein histidine kinase activity"/>
    <property type="evidence" value="ECO:0007669"/>
    <property type="project" value="UniProtKB-EC"/>
</dbReference>
<dbReference type="InterPro" id="IPR036890">
    <property type="entry name" value="HATPase_C_sf"/>
</dbReference>
<feature type="transmembrane region" description="Helical" evidence="1">
    <location>
        <begin position="57"/>
        <end position="75"/>
    </location>
</feature>
<dbReference type="Proteomes" id="UP001595904">
    <property type="component" value="Unassembled WGS sequence"/>
</dbReference>
<keyword evidence="1" id="KW-0812">Transmembrane</keyword>
<comment type="caution">
    <text evidence="3">The sequence shown here is derived from an EMBL/GenBank/DDBJ whole genome shotgun (WGS) entry which is preliminary data.</text>
</comment>
<evidence type="ECO:0000259" key="2">
    <source>
        <dbReference type="Pfam" id="PF06580"/>
    </source>
</evidence>
<dbReference type="EMBL" id="JBHSDU010000003">
    <property type="protein sequence ID" value="MFC4309914.1"/>
    <property type="molecule type" value="Genomic_DNA"/>
</dbReference>
<keyword evidence="4" id="KW-1185">Reference proteome</keyword>
<feature type="transmembrane region" description="Helical" evidence="1">
    <location>
        <begin position="141"/>
        <end position="158"/>
    </location>
</feature>
<proteinExistence type="predicted"/>
<feature type="transmembrane region" description="Helical" evidence="1">
    <location>
        <begin position="96"/>
        <end position="121"/>
    </location>
</feature>
<accession>A0ABV8SU12</accession>
<dbReference type="RefSeq" id="WP_380596975.1">
    <property type="nucleotide sequence ID" value="NZ_JBHSDU010000003.1"/>
</dbReference>
<dbReference type="Pfam" id="PF06580">
    <property type="entry name" value="His_kinase"/>
    <property type="match status" value="1"/>
</dbReference>
<name>A0ABV8SU12_9GAMM</name>
<dbReference type="EC" id="2.7.13.3" evidence="3"/>
<dbReference type="InterPro" id="IPR010559">
    <property type="entry name" value="Sig_transdc_His_kin_internal"/>
</dbReference>
<evidence type="ECO:0000313" key="4">
    <source>
        <dbReference type="Proteomes" id="UP001595904"/>
    </source>
</evidence>
<feature type="transmembrane region" description="Helical" evidence="1">
    <location>
        <begin position="25"/>
        <end position="42"/>
    </location>
</feature>
<organism evidence="3 4">
    <name type="scientific">Steroidobacter flavus</name>
    <dbReference type="NCBI Taxonomy" id="1842136"/>
    <lineage>
        <taxon>Bacteria</taxon>
        <taxon>Pseudomonadati</taxon>
        <taxon>Pseudomonadota</taxon>
        <taxon>Gammaproteobacteria</taxon>
        <taxon>Steroidobacterales</taxon>
        <taxon>Steroidobacteraceae</taxon>
        <taxon>Steroidobacter</taxon>
    </lineage>
</organism>
<dbReference type="Gene3D" id="3.30.565.10">
    <property type="entry name" value="Histidine kinase-like ATPase, C-terminal domain"/>
    <property type="match status" value="1"/>
</dbReference>
<gene>
    <name evidence="3" type="ORF">ACFPN2_12555</name>
</gene>
<dbReference type="PANTHER" id="PTHR34220">
    <property type="entry name" value="SENSOR HISTIDINE KINASE YPDA"/>
    <property type="match status" value="1"/>
</dbReference>
<dbReference type="SUPFAM" id="SSF55874">
    <property type="entry name" value="ATPase domain of HSP90 chaperone/DNA topoisomerase II/histidine kinase"/>
    <property type="match status" value="1"/>
</dbReference>